<keyword evidence="9" id="KW-0464">Manganese</keyword>
<evidence type="ECO:0000313" key="18">
    <source>
        <dbReference type="Proteomes" id="UP000251960"/>
    </source>
</evidence>
<dbReference type="SMART" id="SM00220">
    <property type="entry name" value="S_TKc"/>
    <property type="match status" value="1"/>
</dbReference>
<dbReference type="PANTHER" id="PTHR43895:SF68">
    <property type="entry name" value="NON-SPECIFIC SERINE_THREONINE PROTEIN KINASE"/>
    <property type="match status" value="1"/>
</dbReference>
<dbReference type="InterPro" id="IPR017441">
    <property type="entry name" value="Protein_kinase_ATP_BS"/>
</dbReference>
<evidence type="ECO:0000256" key="14">
    <source>
        <dbReference type="RuleBase" id="RU000304"/>
    </source>
</evidence>
<dbReference type="SUPFAM" id="SSF56112">
    <property type="entry name" value="Protein kinase-like (PK-like)"/>
    <property type="match status" value="1"/>
</dbReference>
<evidence type="ECO:0000256" key="1">
    <source>
        <dbReference type="ARBA" id="ARBA00001936"/>
    </source>
</evidence>
<dbReference type="Proteomes" id="UP000251960">
    <property type="component" value="Chromosome 10"/>
</dbReference>
<comment type="similarity">
    <text evidence="2">Belongs to the protein kinase superfamily. CAMK Ser/Thr protein kinase family. SNF1 subfamily.</text>
</comment>
<evidence type="ECO:0000256" key="8">
    <source>
        <dbReference type="ARBA" id="ARBA00022840"/>
    </source>
</evidence>
<evidence type="ECO:0000259" key="15">
    <source>
        <dbReference type="PROSITE" id="PS50011"/>
    </source>
</evidence>
<evidence type="ECO:0000256" key="12">
    <source>
        <dbReference type="ARBA" id="ARBA00058225"/>
    </source>
</evidence>
<evidence type="ECO:0000313" key="17">
    <source>
        <dbReference type="EMBL" id="PWZ46216.1"/>
    </source>
</evidence>
<keyword evidence="7 17" id="KW-0418">Kinase</keyword>
<accession>A0A3L6GCV1</accession>
<dbReference type="ExpressionAtlas" id="A0A3L6GCV1">
    <property type="expression patterns" value="baseline and differential"/>
</dbReference>
<feature type="domain" description="NAF" evidence="16">
    <location>
        <begin position="269"/>
        <end position="293"/>
    </location>
</feature>
<dbReference type="GO" id="GO:0106310">
    <property type="term" value="F:protein serine kinase activity"/>
    <property type="evidence" value="ECO:0007669"/>
    <property type="project" value="RHEA"/>
</dbReference>
<dbReference type="PROSITE" id="PS50816">
    <property type="entry name" value="NAF"/>
    <property type="match status" value="1"/>
</dbReference>
<keyword evidence="6 13" id="KW-0547">Nucleotide-binding</keyword>
<dbReference type="PROSITE" id="PS00107">
    <property type="entry name" value="PROTEIN_KINASE_ATP"/>
    <property type="match status" value="1"/>
</dbReference>
<keyword evidence="8 13" id="KW-0067">ATP-binding</keyword>
<evidence type="ECO:0000256" key="2">
    <source>
        <dbReference type="ARBA" id="ARBA00006234"/>
    </source>
</evidence>
<keyword evidence="5" id="KW-0808">Transferase</keyword>
<name>A0A3L6GCV1_MAIZE</name>
<evidence type="ECO:0000256" key="13">
    <source>
        <dbReference type="PROSITE-ProRule" id="PRU10141"/>
    </source>
</evidence>
<evidence type="ECO:0000259" key="16">
    <source>
        <dbReference type="PROSITE" id="PS50816"/>
    </source>
</evidence>
<dbReference type="FunFam" id="3.30.200.20:FF:000042">
    <property type="entry name" value="Aurora kinase A"/>
    <property type="match status" value="1"/>
</dbReference>
<protein>
    <recommendedName>
        <fullName evidence="3">non-specific serine/threonine protein kinase</fullName>
        <ecNumber evidence="3">2.7.11.1</ecNumber>
    </recommendedName>
</protein>
<dbReference type="GO" id="GO:0004674">
    <property type="term" value="F:protein serine/threonine kinase activity"/>
    <property type="evidence" value="ECO:0007669"/>
    <property type="project" value="UniProtKB-KW"/>
</dbReference>
<dbReference type="Pfam" id="PF00069">
    <property type="entry name" value="Pkinase"/>
    <property type="match status" value="1"/>
</dbReference>
<evidence type="ECO:0000256" key="10">
    <source>
        <dbReference type="ARBA" id="ARBA00047899"/>
    </source>
</evidence>
<evidence type="ECO:0000256" key="5">
    <source>
        <dbReference type="ARBA" id="ARBA00022679"/>
    </source>
</evidence>
<keyword evidence="4 14" id="KW-0723">Serine/threonine-protein kinase</keyword>
<reference evidence="17 18" key="1">
    <citation type="journal article" date="2018" name="Nat. Genet.">
        <title>Extensive intraspecific gene order and gene structural variations between Mo17 and other maize genomes.</title>
        <authorList>
            <person name="Sun S."/>
            <person name="Zhou Y."/>
            <person name="Chen J."/>
            <person name="Shi J."/>
            <person name="Zhao H."/>
            <person name="Zhao H."/>
            <person name="Song W."/>
            <person name="Zhang M."/>
            <person name="Cui Y."/>
            <person name="Dong X."/>
            <person name="Liu H."/>
            <person name="Ma X."/>
            <person name="Jiao Y."/>
            <person name="Wang B."/>
            <person name="Wei X."/>
            <person name="Stein J.C."/>
            <person name="Glaubitz J.C."/>
            <person name="Lu F."/>
            <person name="Yu G."/>
            <person name="Liang C."/>
            <person name="Fengler K."/>
            <person name="Li B."/>
            <person name="Rafalski A."/>
            <person name="Schnable P.S."/>
            <person name="Ware D.H."/>
            <person name="Buckler E.S."/>
            <person name="Lai J."/>
        </authorList>
    </citation>
    <scope>NUCLEOTIDE SEQUENCE [LARGE SCALE GENOMIC DNA]</scope>
    <source>
        <strain evidence="18">cv. Missouri 17</strain>
        <tissue evidence="17">Seedling</tissue>
    </source>
</reference>
<dbReference type="PROSITE" id="PS50011">
    <property type="entry name" value="PROTEIN_KINASE_DOM"/>
    <property type="match status" value="1"/>
</dbReference>
<organism evidence="17 18">
    <name type="scientific">Zea mays</name>
    <name type="common">Maize</name>
    <dbReference type="NCBI Taxonomy" id="4577"/>
    <lineage>
        <taxon>Eukaryota</taxon>
        <taxon>Viridiplantae</taxon>
        <taxon>Streptophyta</taxon>
        <taxon>Embryophyta</taxon>
        <taxon>Tracheophyta</taxon>
        <taxon>Spermatophyta</taxon>
        <taxon>Magnoliopsida</taxon>
        <taxon>Liliopsida</taxon>
        <taxon>Poales</taxon>
        <taxon>Poaceae</taxon>
        <taxon>PACMAD clade</taxon>
        <taxon>Panicoideae</taxon>
        <taxon>Andropogonodae</taxon>
        <taxon>Andropogoneae</taxon>
        <taxon>Tripsacinae</taxon>
        <taxon>Zea</taxon>
    </lineage>
</organism>
<dbReference type="InterPro" id="IPR004041">
    <property type="entry name" value="NAF_dom"/>
</dbReference>
<dbReference type="InterPro" id="IPR018451">
    <property type="entry name" value="NAF/FISL_domain"/>
</dbReference>
<dbReference type="AlphaFoldDB" id="A0A3L6GCV1"/>
<dbReference type="EC" id="2.7.11.1" evidence="3"/>
<dbReference type="Gene3D" id="1.10.510.10">
    <property type="entry name" value="Transferase(Phosphotransferase) domain 1"/>
    <property type="match status" value="2"/>
</dbReference>
<dbReference type="Pfam" id="PF03822">
    <property type="entry name" value="NAF"/>
    <property type="match status" value="1"/>
</dbReference>
<sequence>MGKLLGKGAFGKVHYARDLESNQGVAIKIMDKDRVLKAGLSEQVKREITTMRLVEHKNIVRLHEVMATRNKIYIIMEYAKGGELLDKVKRSGRLTEADTHRYFQQLIGALDHCHSRGVYHRDLKPENLLLDENGDLKCIAPEVIKKTGYDGAKSDIWSCGVVLFVLAAGYLPFQGPNMMEIYRKIHDSDFRCPSWFSHKLKRLLYKILNPNPSMRPSIQEIKESTWFRKGPREISAMKEKVLSENATATNAAPVLAARRKEIAHEDKTLVATKLNAFEIIAFSAGLDLSGLFIKECRKETRFTSDKPALAIISKLEDVAKALNLRIRKKDNNTVIIQGRKHGGNGVLQFDTQIFEITPSCHLVQMKQTSGDLLEYQKLLEEGIRPGLKDVVWAWHGDDLQQK</sequence>
<evidence type="ECO:0000256" key="4">
    <source>
        <dbReference type="ARBA" id="ARBA00022527"/>
    </source>
</evidence>
<comment type="cofactor">
    <cofactor evidence="1">
        <name>Mn(2+)</name>
        <dbReference type="ChEBI" id="CHEBI:29035"/>
    </cofactor>
</comment>
<evidence type="ECO:0000256" key="11">
    <source>
        <dbReference type="ARBA" id="ARBA00048679"/>
    </source>
</evidence>
<dbReference type="InterPro" id="IPR000719">
    <property type="entry name" value="Prot_kinase_dom"/>
</dbReference>
<gene>
    <name evidence="17" type="primary">CIPK14_8</name>
    <name evidence="17" type="ORF">Zm00014a_028322</name>
</gene>
<dbReference type="Gene3D" id="3.30.310.80">
    <property type="entry name" value="Kinase associated domain 1, KA1"/>
    <property type="match status" value="1"/>
</dbReference>
<evidence type="ECO:0000256" key="7">
    <source>
        <dbReference type="ARBA" id="ARBA00022777"/>
    </source>
</evidence>
<feature type="domain" description="Protein kinase" evidence="15">
    <location>
        <begin position="1"/>
        <end position="227"/>
    </location>
</feature>
<dbReference type="InterPro" id="IPR008271">
    <property type="entry name" value="Ser/Thr_kinase_AS"/>
</dbReference>
<dbReference type="GO" id="GO:0005524">
    <property type="term" value="F:ATP binding"/>
    <property type="evidence" value="ECO:0007669"/>
    <property type="project" value="UniProtKB-UniRule"/>
</dbReference>
<evidence type="ECO:0000256" key="9">
    <source>
        <dbReference type="ARBA" id="ARBA00023211"/>
    </source>
</evidence>
<feature type="binding site" evidence="13">
    <location>
        <position position="37"/>
    </location>
    <ligand>
        <name>ATP</name>
        <dbReference type="ChEBI" id="CHEBI:30616"/>
    </ligand>
</feature>
<dbReference type="PANTHER" id="PTHR43895">
    <property type="entry name" value="CALCIUM/CALMODULIN-DEPENDENT PROTEIN KINASE KINASE-RELATED"/>
    <property type="match status" value="1"/>
</dbReference>
<dbReference type="CDD" id="cd12195">
    <property type="entry name" value="CIPK_C"/>
    <property type="match status" value="1"/>
</dbReference>
<comment type="caution">
    <text evidence="17">The sequence shown here is derived from an EMBL/GenBank/DDBJ whole genome shotgun (WGS) entry which is preliminary data.</text>
</comment>
<dbReference type="FunFam" id="3.30.310.80:FF:000005">
    <property type="entry name" value="Non-specific serine/threonine protein kinase"/>
    <property type="match status" value="1"/>
</dbReference>
<dbReference type="InterPro" id="IPR011009">
    <property type="entry name" value="Kinase-like_dom_sf"/>
</dbReference>
<proteinExistence type="inferred from homology"/>
<dbReference type="EMBL" id="NCVQ01000002">
    <property type="protein sequence ID" value="PWZ46216.1"/>
    <property type="molecule type" value="Genomic_DNA"/>
</dbReference>
<dbReference type="PROSITE" id="PS00108">
    <property type="entry name" value="PROTEIN_KINASE_ST"/>
    <property type="match status" value="1"/>
</dbReference>
<comment type="catalytic activity">
    <reaction evidence="11">
        <text>L-seryl-[protein] + ATP = O-phospho-L-seryl-[protein] + ADP + H(+)</text>
        <dbReference type="Rhea" id="RHEA:17989"/>
        <dbReference type="Rhea" id="RHEA-COMP:9863"/>
        <dbReference type="Rhea" id="RHEA-COMP:11604"/>
        <dbReference type="ChEBI" id="CHEBI:15378"/>
        <dbReference type="ChEBI" id="CHEBI:29999"/>
        <dbReference type="ChEBI" id="CHEBI:30616"/>
        <dbReference type="ChEBI" id="CHEBI:83421"/>
        <dbReference type="ChEBI" id="CHEBI:456216"/>
        <dbReference type="EC" id="2.7.11.1"/>
    </reaction>
</comment>
<comment type="function">
    <text evidence="12">CIPK serine-threonine protein kinases interact with CBL proteins. Binding of a CBL protein to the regulatory NAF domain of CIPK protein lead to the activation of the kinase in a calcium-dependent manner.</text>
</comment>
<dbReference type="GO" id="GO:0007165">
    <property type="term" value="P:signal transduction"/>
    <property type="evidence" value="ECO:0007669"/>
    <property type="project" value="InterPro"/>
</dbReference>
<evidence type="ECO:0000256" key="3">
    <source>
        <dbReference type="ARBA" id="ARBA00012513"/>
    </source>
</evidence>
<evidence type="ECO:0000256" key="6">
    <source>
        <dbReference type="ARBA" id="ARBA00022741"/>
    </source>
</evidence>
<comment type="catalytic activity">
    <reaction evidence="10">
        <text>L-threonyl-[protein] + ATP = O-phospho-L-threonyl-[protein] + ADP + H(+)</text>
        <dbReference type="Rhea" id="RHEA:46608"/>
        <dbReference type="Rhea" id="RHEA-COMP:11060"/>
        <dbReference type="Rhea" id="RHEA-COMP:11605"/>
        <dbReference type="ChEBI" id="CHEBI:15378"/>
        <dbReference type="ChEBI" id="CHEBI:30013"/>
        <dbReference type="ChEBI" id="CHEBI:30616"/>
        <dbReference type="ChEBI" id="CHEBI:61977"/>
        <dbReference type="ChEBI" id="CHEBI:456216"/>
        <dbReference type="EC" id="2.7.11.1"/>
    </reaction>
</comment>
<dbReference type="FunFam" id="1.10.510.10:FF:000571">
    <property type="entry name" value="Maternal embryonic leucine zipper kinase"/>
    <property type="match status" value="1"/>
</dbReference>